<proteinExistence type="predicted"/>
<name>A0ABT9WVK2_9BACI</name>
<comment type="caution">
    <text evidence="2">The sequence shown here is derived from an EMBL/GenBank/DDBJ whole genome shotgun (WGS) entry which is preliminary data.</text>
</comment>
<evidence type="ECO:0000313" key="2">
    <source>
        <dbReference type="EMBL" id="MDQ0176790.1"/>
    </source>
</evidence>
<dbReference type="EMBL" id="JAUSTT010000015">
    <property type="protein sequence ID" value="MDQ0176790.1"/>
    <property type="molecule type" value="Genomic_DNA"/>
</dbReference>
<protein>
    <submittedName>
        <fullName evidence="2">Uncharacterized protein</fullName>
    </submittedName>
</protein>
<evidence type="ECO:0000313" key="3">
    <source>
        <dbReference type="Proteomes" id="UP001223586"/>
    </source>
</evidence>
<organism evidence="2 3">
    <name type="scientific">Bacillus chungangensis</name>
    <dbReference type="NCBI Taxonomy" id="587633"/>
    <lineage>
        <taxon>Bacteria</taxon>
        <taxon>Bacillati</taxon>
        <taxon>Bacillota</taxon>
        <taxon>Bacilli</taxon>
        <taxon>Bacillales</taxon>
        <taxon>Bacillaceae</taxon>
        <taxon>Bacillus</taxon>
    </lineage>
</organism>
<dbReference type="Proteomes" id="UP001223586">
    <property type="component" value="Unassembled WGS sequence"/>
</dbReference>
<keyword evidence="1" id="KW-0472">Membrane</keyword>
<feature type="transmembrane region" description="Helical" evidence="1">
    <location>
        <begin position="6"/>
        <end position="23"/>
    </location>
</feature>
<keyword evidence="1" id="KW-1133">Transmembrane helix</keyword>
<reference evidence="2 3" key="1">
    <citation type="submission" date="2023-07" db="EMBL/GenBank/DDBJ databases">
        <title>Genomic Encyclopedia of Type Strains, Phase IV (KMG-IV): sequencing the most valuable type-strain genomes for metagenomic binning, comparative biology and taxonomic classification.</title>
        <authorList>
            <person name="Goeker M."/>
        </authorList>
    </citation>
    <scope>NUCLEOTIDE SEQUENCE [LARGE SCALE GENOMIC DNA]</scope>
    <source>
        <strain evidence="2 3">DSM 23837</strain>
    </source>
</reference>
<keyword evidence="1" id="KW-0812">Transmembrane</keyword>
<keyword evidence="3" id="KW-1185">Reference proteome</keyword>
<sequence>MLKLKLALGSIILSFISIFIFPVSQINNHTYAIGFPLRLFGIEIMKVC</sequence>
<gene>
    <name evidence="2" type="ORF">J2S08_002648</name>
</gene>
<evidence type="ECO:0000256" key="1">
    <source>
        <dbReference type="SAM" id="Phobius"/>
    </source>
</evidence>
<accession>A0ABT9WVK2</accession>